<evidence type="ECO:0000313" key="2">
    <source>
        <dbReference type="Proteomes" id="UP000631114"/>
    </source>
</evidence>
<proteinExistence type="predicted"/>
<accession>A0A835M8I6</accession>
<comment type="caution">
    <text evidence="1">The sequence shown here is derived from an EMBL/GenBank/DDBJ whole genome shotgun (WGS) entry which is preliminary data.</text>
</comment>
<organism evidence="1 2">
    <name type="scientific">Coptis chinensis</name>
    <dbReference type="NCBI Taxonomy" id="261450"/>
    <lineage>
        <taxon>Eukaryota</taxon>
        <taxon>Viridiplantae</taxon>
        <taxon>Streptophyta</taxon>
        <taxon>Embryophyta</taxon>
        <taxon>Tracheophyta</taxon>
        <taxon>Spermatophyta</taxon>
        <taxon>Magnoliopsida</taxon>
        <taxon>Ranunculales</taxon>
        <taxon>Ranunculaceae</taxon>
        <taxon>Coptidoideae</taxon>
        <taxon>Coptis</taxon>
    </lineage>
</organism>
<dbReference type="Proteomes" id="UP000631114">
    <property type="component" value="Unassembled WGS sequence"/>
</dbReference>
<evidence type="ECO:0000313" key="1">
    <source>
        <dbReference type="EMBL" id="KAF9620332.1"/>
    </source>
</evidence>
<name>A0A835M8I6_9MAGN</name>
<reference evidence="1 2" key="1">
    <citation type="submission" date="2020-10" db="EMBL/GenBank/DDBJ databases">
        <title>The Coptis chinensis genome and diversification of protoberbering-type alkaloids.</title>
        <authorList>
            <person name="Wang B."/>
            <person name="Shu S."/>
            <person name="Song C."/>
            <person name="Liu Y."/>
        </authorList>
    </citation>
    <scope>NUCLEOTIDE SEQUENCE [LARGE SCALE GENOMIC DNA]</scope>
    <source>
        <strain evidence="1">HL-2020</strain>
        <tissue evidence="1">Leaf</tissue>
    </source>
</reference>
<dbReference type="AlphaFoldDB" id="A0A835M8I6"/>
<dbReference type="EMBL" id="JADFTS010000002">
    <property type="protein sequence ID" value="KAF9620332.1"/>
    <property type="molecule type" value="Genomic_DNA"/>
</dbReference>
<keyword evidence="2" id="KW-1185">Reference proteome</keyword>
<gene>
    <name evidence="1" type="ORF">IFM89_011067</name>
</gene>
<sequence>MVLTGRCICGSKYWHRRHQLTITRGGCSDPKANRSVMSLFDAIVVCLMLFNTSIEVMVGVTNEEVLEIGQSPSKSSMGHKNVVAYVPRAQYKRHSLLAVKY</sequence>
<protein>
    <submittedName>
        <fullName evidence="1">Uncharacterized protein</fullName>
    </submittedName>
</protein>